<dbReference type="EMBL" id="BPTR01000001">
    <property type="protein sequence ID" value="GJG27681.1"/>
    <property type="molecule type" value="Genomic_DNA"/>
</dbReference>
<dbReference type="InterPro" id="IPR029069">
    <property type="entry name" value="HotDog_dom_sf"/>
</dbReference>
<gene>
    <name evidence="3" type="ORF">CIK91_05840</name>
    <name evidence="2" type="ORF">PRRU23_13810</name>
</gene>
<evidence type="ECO:0000313" key="4">
    <source>
        <dbReference type="Proteomes" id="UP000216189"/>
    </source>
</evidence>
<dbReference type="GO" id="GO:0016829">
    <property type="term" value="F:lyase activity"/>
    <property type="evidence" value="ECO:0007669"/>
    <property type="project" value="UniProtKB-KW"/>
</dbReference>
<comment type="caution">
    <text evidence="2">The sequence shown here is derived from an EMBL/GenBank/DDBJ whole genome shotgun (WGS) entry which is preliminary data.</text>
</comment>
<sequence length="122" mass="13717">MDMLLLNKFYRVVSREEKDNNIVFHVELLPECDVYQGHFPGNPVSPGVCNIEMIKECVMQVVGRKLVMNKLDRCRLTAVASPSVCPTLDVTVHVEEGESSVKVLASIADAQQQYMDFKGEMI</sequence>
<dbReference type="Proteomes" id="UP000887043">
    <property type="component" value="Unassembled WGS sequence"/>
</dbReference>
<proteinExistence type="predicted"/>
<evidence type="ECO:0000313" key="5">
    <source>
        <dbReference type="Proteomes" id="UP000887043"/>
    </source>
</evidence>
<dbReference type="AlphaFoldDB" id="A0AA37I243"/>
<dbReference type="EMBL" id="NPJF01000026">
    <property type="protein sequence ID" value="OYP55852.1"/>
    <property type="molecule type" value="Genomic_DNA"/>
</dbReference>
<reference evidence="2" key="2">
    <citation type="submission" date="2021-08" db="EMBL/GenBank/DDBJ databases">
        <title>Prevotella lacticifex sp. nov., isolated from rumen of cow.</title>
        <authorList>
            <person name="Shinkai T."/>
            <person name="Ikeyama N."/>
            <person name="Kumagai M."/>
            <person name="Ohmori H."/>
            <person name="Sakamoto M."/>
            <person name="Ohkuma M."/>
            <person name="Mitsumori M."/>
        </authorList>
    </citation>
    <scope>NUCLEOTIDE SEQUENCE</scope>
    <source>
        <strain evidence="2">DSM 11371</strain>
    </source>
</reference>
<feature type="domain" description="ApeI dehydratase-like" evidence="1">
    <location>
        <begin position="16"/>
        <end position="101"/>
    </location>
</feature>
<name>A0AA37I243_SEGBR</name>
<dbReference type="Pfam" id="PF22818">
    <property type="entry name" value="ApeI-like"/>
    <property type="match status" value="1"/>
</dbReference>
<dbReference type="GeneID" id="72479250"/>
<keyword evidence="4" id="KW-1185">Reference proteome</keyword>
<evidence type="ECO:0000313" key="3">
    <source>
        <dbReference type="EMBL" id="OYP55852.1"/>
    </source>
</evidence>
<dbReference type="InterPro" id="IPR054545">
    <property type="entry name" value="ApeI-like"/>
</dbReference>
<evidence type="ECO:0000259" key="1">
    <source>
        <dbReference type="Pfam" id="PF22818"/>
    </source>
</evidence>
<dbReference type="SUPFAM" id="SSF54637">
    <property type="entry name" value="Thioesterase/thiol ester dehydrase-isomerase"/>
    <property type="match status" value="1"/>
</dbReference>
<evidence type="ECO:0000313" key="2">
    <source>
        <dbReference type="EMBL" id="GJG27681.1"/>
    </source>
</evidence>
<protein>
    <submittedName>
        <fullName evidence="2">3-hydroxyacyl-ACP dehydratase</fullName>
    </submittedName>
    <submittedName>
        <fullName evidence="3">Beta-hydroxyacyl-ACP dehydratase</fullName>
    </submittedName>
</protein>
<dbReference type="Gene3D" id="3.10.129.10">
    <property type="entry name" value="Hotdog Thioesterase"/>
    <property type="match status" value="1"/>
</dbReference>
<organism evidence="2 5">
    <name type="scientific">Segatella bryantii</name>
    <name type="common">Prevotella bryantii</name>
    <dbReference type="NCBI Taxonomy" id="77095"/>
    <lineage>
        <taxon>Bacteria</taxon>
        <taxon>Pseudomonadati</taxon>
        <taxon>Bacteroidota</taxon>
        <taxon>Bacteroidia</taxon>
        <taxon>Bacteroidales</taxon>
        <taxon>Prevotellaceae</taxon>
        <taxon>Segatella</taxon>
    </lineage>
</organism>
<dbReference type="Proteomes" id="UP000216189">
    <property type="component" value="Unassembled WGS sequence"/>
</dbReference>
<dbReference type="RefSeq" id="WP_006282186.1">
    <property type="nucleotide sequence ID" value="NZ_BPTR01000001.1"/>
</dbReference>
<reference evidence="3 4" key="1">
    <citation type="submission" date="2017-08" db="EMBL/GenBank/DDBJ databases">
        <title>Comparative genomics of non-oral Prevotella species.</title>
        <authorList>
            <person name="Accetto T."/>
            <person name="Nograsek B."/>
            <person name="Avgustin G."/>
        </authorList>
    </citation>
    <scope>NUCLEOTIDE SEQUENCE [LARGE SCALE GENOMIC DNA]</scope>
    <source>
        <strain evidence="3 4">TC1-1</strain>
    </source>
</reference>
<accession>A0AA37I243</accession>